<dbReference type="Gene3D" id="3.30.1070.10">
    <property type="entry name" value="Cell division topological specificity factor MinE"/>
    <property type="match status" value="1"/>
</dbReference>
<evidence type="ECO:0000313" key="6">
    <source>
        <dbReference type="Proteomes" id="UP000018731"/>
    </source>
</evidence>
<proteinExistence type="inferred from homology"/>
<dbReference type="NCBIfam" id="NF001422">
    <property type="entry name" value="PRK00296.1"/>
    <property type="match status" value="1"/>
</dbReference>
<comment type="similarity">
    <text evidence="1 4">Belongs to the MinE family.</text>
</comment>
<dbReference type="GO" id="GO:0032955">
    <property type="term" value="P:regulation of division septum assembly"/>
    <property type="evidence" value="ECO:0007669"/>
    <property type="project" value="InterPro"/>
</dbReference>
<dbReference type="PATRIC" id="fig|1357400.3.peg.2649"/>
<dbReference type="Proteomes" id="UP000018731">
    <property type="component" value="Unassembled WGS sequence"/>
</dbReference>
<dbReference type="OrthoDB" id="9802655at2"/>
<dbReference type="HOGENOM" id="CLU_137929_2_1_7"/>
<dbReference type="InterPro" id="IPR005527">
    <property type="entry name" value="MinE"/>
</dbReference>
<evidence type="ECO:0000256" key="3">
    <source>
        <dbReference type="ARBA" id="ARBA00025265"/>
    </source>
</evidence>
<evidence type="ECO:0000256" key="1">
    <source>
        <dbReference type="ARBA" id="ARBA00008168"/>
    </source>
</evidence>
<dbReference type="RefSeq" id="WP_023928795.1">
    <property type="nucleotide sequence ID" value="NZ_KI669456.1"/>
</dbReference>
<dbReference type="AlphaFoldDB" id="V8C644"/>
<evidence type="ECO:0000256" key="2">
    <source>
        <dbReference type="ARBA" id="ARBA00020112"/>
    </source>
</evidence>
<sequence length="79" mass="9054">MGILNYFVKKDNSARVATDRLQLILAHERTAKIPYMEQMKQEILAVVKKYTNTDNISIKADSNQDISTLEVEIILDNTK</sequence>
<gene>
    <name evidence="4" type="primary">minE</name>
    <name evidence="5" type="ORF">HMPREF2086_01957</name>
</gene>
<protein>
    <recommendedName>
        <fullName evidence="2 4">Cell division topological specificity factor</fullName>
    </recommendedName>
</protein>
<evidence type="ECO:0000256" key="4">
    <source>
        <dbReference type="HAMAP-Rule" id="MF_00262"/>
    </source>
</evidence>
<dbReference type="Pfam" id="PF03776">
    <property type="entry name" value="MinE"/>
    <property type="match status" value="1"/>
</dbReference>
<evidence type="ECO:0000313" key="5">
    <source>
        <dbReference type="EMBL" id="ETD22226.1"/>
    </source>
</evidence>
<dbReference type="InterPro" id="IPR036707">
    <property type="entry name" value="MinE_sf"/>
</dbReference>
<dbReference type="NCBIfam" id="TIGR01215">
    <property type="entry name" value="minE"/>
    <property type="match status" value="1"/>
</dbReference>
<organism evidence="5 6">
    <name type="scientific">Helicobacter macacae MIT 99-5501</name>
    <dbReference type="NCBI Taxonomy" id="1357400"/>
    <lineage>
        <taxon>Bacteria</taxon>
        <taxon>Pseudomonadati</taxon>
        <taxon>Campylobacterota</taxon>
        <taxon>Epsilonproteobacteria</taxon>
        <taxon>Campylobacterales</taxon>
        <taxon>Helicobacteraceae</taxon>
        <taxon>Helicobacter</taxon>
    </lineage>
</organism>
<name>V8C644_9HELI</name>
<dbReference type="EMBL" id="AZJI01000010">
    <property type="protein sequence ID" value="ETD22226.1"/>
    <property type="molecule type" value="Genomic_DNA"/>
</dbReference>
<comment type="function">
    <text evidence="3 4">Prevents the cell division inhibition by proteins MinC and MinD at internal division sites while permitting inhibition at polar sites. This ensures cell division at the proper site by restricting the formation of a division septum at the midpoint of the long axis of the cell.</text>
</comment>
<comment type="caution">
    <text evidence="5">The sequence shown here is derived from an EMBL/GenBank/DDBJ whole genome shotgun (WGS) entry which is preliminary data.</text>
</comment>
<dbReference type="SUPFAM" id="SSF55229">
    <property type="entry name" value="Cell division protein MinE topological specificity domain"/>
    <property type="match status" value="1"/>
</dbReference>
<keyword evidence="4" id="KW-0131">Cell cycle</keyword>
<keyword evidence="6" id="KW-1185">Reference proteome</keyword>
<dbReference type="HAMAP" id="MF_00262">
    <property type="entry name" value="MinE"/>
    <property type="match status" value="1"/>
</dbReference>
<keyword evidence="4 5" id="KW-0132">Cell division</keyword>
<dbReference type="STRING" id="1357400.HMPREF2086_01957"/>
<dbReference type="eggNOG" id="COG0851">
    <property type="taxonomic scope" value="Bacteria"/>
</dbReference>
<dbReference type="GO" id="GO:0051301">
    <property type="term" value="P:cell division"/>
    <property type="evidence" value="ECO:0007669"/>
    <property type="project" value="UniProtKB-KW"/>
</dbReference>
<accession>V8C644</accession>
<reference evidence="5 6" key="1">
    <citation type="journal article" date="2014" name="Genome Announc.">
        <title>Draft genome sequences of six enterohepatic helicobacter species isolated from humans and one from rhesus macaques.</title>
        <authorList>
            <person name="Shen Z."/>
            <person name="Sheh A."/>
            <person name="Young S.K."/>
            <person name="Abouelliel A."/>
            <person name="Ward D.V."/>
            <person name="Earl A.M."/>
            <person name="Fox J.G."/>
        </authorList>
    </citation>
    <scope>NUCLEOTIDE SEQUENCE [LARGE SCALE GENOMIC DNA]</scope>
    <source>
        <strain evidence="5 6">MIT 99-5501</strain>
    </source>
</reference>